<evidence type="ECO:0000313" key="3">
    <source>
        <dbReference type="Proteomes" id="UP000730482"/>
    </source>
</evidence>
<evidence type="ECO:0000313" key="2">
    <source>
        <dbReference type="EMBL" id="MBS2546411.1"/>
    </source>
</evidence>
<feature type="signal peptide" evidence="1">
    <location>
        <begin position="1"/>
        <end position="20"/>
    </location>
</feature>
<evidence type="ECO:0000256" key="1">
    <source>
        <dbReference type="SAM" id="SignalP"/>
    </source>
</evidence>
<protein>
    <submittedName>
        <fullName evidence="2">RICIN domain-containing protein</fullName>
    </submittedName>
</protein>
<proteinExistence type="predicted"/>
<keyword evidence="1" id="KW-0732">Signal</keyword>
<dbReference type="Proteomes" id="UP000730482">
    <property type="component" value="Unassembled WGS sequence"/>
</dbReference>
<dbReference type="RefSeq" id="WP_212008060.1">
    <property type="nucleotide sequence ID" value="NZ_JAAFYZ010000013.1"/>
</dbReference>
<gene>
    <name evidence="2" type="ORF">KGQ19_05980</name>
</gene>
<reference evidence="2 3" key="1">
    <citation type="submission" date="2020-02" db="EMBL/GenBank/DDBJ databases">
        <title>Acidophilic actinobacteria isolated from forest soil.</title>
        <authorList>
            <person name="Golinska P."/>
        </authorList>
    </citation>
    <scope>NUCLEOTIDE SEQUENCE [LARGE SCALE GENOMIC DNA]</scope>
    <source>
        <strain evidence="2 3">NL8</strain>
    </source>
</reference>
<organism evidence="2 3">
    <name type="scientific">Catenulispora pinistramenti</name>
    <dbReference type="NCBI Taxonomy" id="2705254"/>
    <lineage>
        <taxon>Bacteria</taxon>
        <taxon>Bacillati</taxon>
        <taxon>Actinomycetota</taxon>
        <taxon>Actinomycetes</taxon>
        <taxon>Catenulisporales</taxon>
        <taxon>Catenulisporaceae</taxon>
        <taxon>Catenulispora</taxon>
    </lineage>
</organism>
<accession>A0ABS5KKK8</accession>
<sequence length="175" mass="17955">MISSSLIVAAAVAAVTGAIAAPQTAAAQTAAPQAAPISTIYSAAQNTCLDTSTTDPGHYFLDTYGHPCNGSTAQNFAFQAVSGMPGAYQIVSQANGLCLAKYRLGVRQEACIGSPTWIPQRVGTSGSRYQFIASGTSNTDCIQVYPQPNGYPGPLFDLAACSSTPAQILTLSTTP</sequence>
<feature type="chain" id="PRO_5046267941" evidence="1">
    <location>
        <begin position="21"/>
        <end position="175"/>
    </location>
</feature>
<comment type="caution">
    <text evidence="2">The sequence shown here is derived from an EMBL/GenBank/DDBJ whole genome shotgun (WGS) entry which is preliminary data.</text>
</comment>
<dbReference type="EMBL" id="JAAFYZ010000013">
    <property type="protein sequence ID" value="MBS2546411.1"/>
    <property type="molecule type" value="Genomic_DNA"/>
</dbReference>
<dbReference type="InterPro" id="IPR035992">
    <property type="entry name" value="Ricin_B-like_lectins"/>
</dbReference>
<name>A0ABS5KKK8_9ACTN</name>
<dbReference type="CDD" id="cd00161">
    <property type="entry name" value="beta-trefoil_Ricin-like"/>
    <property type="match status" value="1"/>
</dbReference>
<dbReference type="Gene3D" id="2.80.10.50">
    <property type="match status" value="1"/>
</dbReference>
<dbReference type="PROSITE" id="PS50231">
    <property type="entry name" value="RICIN_B_LECTIN"/>
    <property type="match status" value="1"/>
</dbReference>
<dbReference type="SUPFAM" id="SSF50370">
    <property type="entry name" value="Ricin B-like lectins"/>
    <property type="match status" value="1"/>
</dbReference>
<keyword evidence="3" id="KW-1185">Reference proteome</keyword>